<name>A0AAW4WKT4_9FIRM</name>
<keyword evidence="5" id="KW-0479">Metal-binding</keyword>
<dbReference type="FunFam" id="3.40.1190.10:FF:000011">
    <property type="entry name" value="Folylpolyglutamate synthase/dihydrofolate synthase"/>
    <property type="match status" value="1"/>
</dbReference>
<evidence type="ECO:0000259" key="12">
    <source>
        <dbReference type="Pfam" id="PF02875"/>
    </source>
</evidence>
<dbReference type="SUPFAM" id="SSF53623">
    <property type="entry name" value="MurD-like peptide ligases, catalytic domain"/>
    <property type="match status" value="1"/>
</dbReference>
<dbReference type="EMBL" id="JAJEQW010000009">
    <property type="protein sequence ID" value="MCC2242402.1"/>
    <property type="molecule type" value="Genomic_DNA"/>
</dbReference>
<comment type="similarity">
    <text evidence="2 11">Belongs to the folylpolyglutamate synthase family.</text>
</comment>
<dbReference type="Gene3D" id="3.90.190.20">
    <property type="entry name" value="Mur ligase, C-terminal domain"/>
    <property type="match status" value="1"/>
</dbReference>
<dbReference type="InterPro" id="IPR001645">
    <property type="entry name" value="Folylpolyglutamate_synth"/>
</dbReference>
<evidence type="ECO:0000256" key="9">
    <source>
        <dbReference type="ARBA" id="ARBA00030592"/>
    </source>
</evidence>
<dbReference type="SUPFAM" id="SSF53244">
    <property type="entry name" value="MurD-like peptide ligases, peptide-binding domain"/>
    <property type="match status" value="1"/>
</dbReference>
<evidence type="ECO:0000256" key="1">
    <source>
        <dbReference type="ARBA" id="ARBA00001946"/>
    </source>
</evidence>
<evidence type="ECO:0000256" key="7">
    <source>
        <dbReference type="ARBA" id="ARBA00022840"/>
    </source>
</evidence>
<comment type="cofactor">
    <cofactor evidence="1">
        <name>Mg(2+)</name>
        <dbReference type="ChEBI" id="CHEBI:18420"/>
    </cofactor>
</comment>
<dbReference type="PIRSF" id="PIRSF001563">
    <property type="entry name" value="Folylpolyglu_synth"/>
    <property type="match status" value="1"/>
</dbReference>
<evidence type="ECO:0000256" key="2">
    <source>
        <dbReference type="ARBA" id="ARBA00008276"/>
    </source>
</evidence>
<evidence type="ECO:0000256" key="4">
    <source>
        <dbReference type="ARBA" id="ARBA00022598"/>
    </source>
</evidence>
<keyword evidence="4 11" id="KW-0436">Ligase</keyword>
<dbReference type="InterPro" id="IPR004101">
    <property type="entry name" value="Mur_ligase_C"/>
</dbReference>
<dbReference type="InterPro" id="IPR036615">
    <property type="entry name" value="Mur_ligase_C_dom_sf"/>
</dbReference>
<dbReference type="RefSeq" id="WP_227710216.1">
    <property type="nucleotide sequence ID" value="NZ_JAJEQW010000009.1"/>
</dbReference>
<dbReference type="GO" id="GO:0005524">
    <property type="term" value="F:ATP binding"/>
    <property type="evidence" value="ECO:0007669"/>
    <property type="project" value="UniProtKB-KW"/>
</dbReference>
<dbReference type="Gene3D" id="3.40.1190.10">
    <property type="entry name" value="Mur-like, catalytic domain"/>
    <property type="match status" value="1"/>
</dbReference>
<evidence type="ECO:0000256" key="5">
    <source>
        <dbReference type="ARBA" id="ARBA00022723"/>
    </source>
</evidence>
<reference evidence="13" key="1">
    <citation type="submission" date="2021-10" db="EMBL/GenBank/DDBJ databases">
        <title>Anaerobic single-cell dispensing facilitates the cultivation of human gut bacteria.</title>
        <authorList>
            <person name="Afrizal A."/>
        </authorList>
    </citation>
    <scope>NUCLEOTIDE SEQUENCE</scope>
    <source>
        <strain evidence="13">CLA-AA-H204</strain>
    </source>
</reference>
<dbReference type="GO" id="GO:0004326">
    <property type="term" value="F:tetrahydrofolylpolyglutamate synthase activity"/>
    <property type="evidence" value="ECO:0007669"/>
    <property type="project" value="UniProtKB-EC"/>
</dbReference>
<organism evidence="13 14">
    <name type="scientific">Roseburia amylophila</name>
    <dbReference type="NCBI Taxonomy" id="2981794"/>
    <lineage>
        <taxon>Bacteria</taxon>
        <taxon>Bacillati</taxon>
        <taxon>Bacillota</taxon>
        <taxon>Clostridia</taxon>
        <taxon>Lachnospirales</taxon>
        <taxon>Lachnospiraceae</taxon>
        <taxon>Roseburia</taxon>
    </lineage>
</organism>
<dbReference type="EC" id="6.3.2.17" evidence="3"/>
<dbReference type="NCBIfam" id="TIGR01499">
    <property type="entry name" value="folC"/>
    <property type="match status" value="1"/>
</dbReference>
<comment type="catalytic activity">
    <reaction evidence="10">
        <text>(6S)-5,6,7,8-tetrahydrofolyl-(gamma-L-Glu)(n) + L-glutamate + ATP = (6S)-5,6,7,8-tetrahydrofolyl-(gamma-L-Glu)(n+1) + ADP + phosphate + H(+)</text>
        <dbReference type="Rhea" id="RHEA:10580"/>
        <dbReference type="Rhea" id="RHEA-COMP:14738"/>
        <dbReference type="Rhea" id="RHEA-COMP:14740"/>
        <dbReference type="ChEBI" id="CHEBI:15378"/>
        <dbReference type="ChEBI" id="CHEBI:29985"/>
        <dbReference type="ChEBI" id="CHEBI:30616"/>
        <dbReference type="ChEBI" id="CHEBI:43474"/>
        <dbReference type="ChEBI" id="CHEBI:141005"/>
        <dbReference type="ChEBI" id="CHEBI:456216"/>
        <dbReference type="EC" id="6.3.2.17"/>
    </reaction>
</comment>
<evidence type="ECO:0000256" key="8">
    <source>
        <dbReference type="ARBA" id="ARBA00022842"/>
    </source>
</evidence>
<evidence type="ECO:0000313" key="13">
    <source>
        <dbReference type="EMBL" id="MCC2242402.1"/>
    </source>
</evidence>
<evidence type="ECO:0000313" key="14">
    <source>
        <dbReference type="Proteomes" id="UP001198893"/>
    </source>
</evidence>
<evidence type="ECO:0000256" key="11">
    <source>
        <dbReference type="PIRNR" id="PIRNR001563"/>
    </source>
</evidence>
<dbReference type="PANTHER" id="PTHR11136">
    <property type="entry name" value="FOLYLPOLYGLUTAMATE SYNTHASE-RELATED"/>
    <property type="match status" value="1"/>
</dbReference>
<dbReference type="GO" id="GO:0005737">
    <property type="term" value="C:cytoplasm"/>
    <property type="evidence" value="ECO:0007669"/>
    <property type="project" value="TreeGrafter"/>
</dbReference>
<accession>A0AAW4WKT4</accession>
<dbReference type="PANTHER" id="PTHR11136:SF0">
    <property type="entry name" value="DIHYDROFOLATE SYNTHETASE-RELATED"/>
    <property type="match status" value="1"/>
</dbReference>
<proteinExistence type="inferred from homology"/>
<keyword evidence="7 11" id="KW-0067">ATP-binding</keyword>
<comment type="caution">
    <text evidence="13">The sequence shown here is derived from an EMBL/GenBank/DDBJ whole genome shotgun (WGS) entry which is preliminary data.</text>
</comment>
<evidence type="ECO:0000256" key="6">
    <source>
        <dbReference type="ARBA" id="ARBA00022741"/>
    </source>
</evidence>
<feature type="domain" description="Mur ligase C-terminal" evidence="12">
    <location>
        <begin position="296"/>
        <end position="413"/>
    </location>
</feature>
<sequence>MTYEEICNYIYEIPKFTKKNSLEHTKEMLQRLSIREHQFEIIHVAGSNGKGSVCAFINQVLVEHGCEVGLFTSPHLVCMEERFVINGEKCSQEEFVESFEAVQKVVEQMEAEGLPHPAFFEYLFAMGMYLFQKRKVHYLILETGLGGRLDATNVFEEPLLTIITSISLEHTQILGDSIEAIAGEKAGIIKEGVPVIFDGSNETAAEVIRQTARAKRAPYYCISLESLKIHKITGKTIDFCYTNGYDVVDLKIPFPAEYQMMNASLAYRALSVLQVETGIGKAEIISAMEHTRWMGRMQQAEPFIYFDGAHNADGIAHFVKNVQKIAEEKPVLLFSMMEEKNHKEAVKVLCKEVAWDSIVLTRIPDSRGIDPLKLQDEFMANDRETVVIEDCAQAYRYVKEYRKDNQMVFCAGSLYLIGELEKIAGGNEA</sequence>
<dbReference type="InterPro" id="IPR036565">
    <property type="entry name" value="Mur-like_cat_sf"/>
</dbReference>
<dbReference type="Pfam" id="PF02875">
    <property type="entry name" value="Mur_ligase_C"/>
    <property type="match status" value="1"/>
</dbReference>
<dbReference type="AlphaFoldDB" id="A0AAW4WKT4"/>
<dbReference type="GO" id="GO:0046872">
    <property type="term" value="F:metal ion binding"/>
    <property type="evidence" value="ECO:0007669"/>
    <property type="project" value="UniProtKB-KW"/>
</dbReference>
<protein>
    <recommendedName>
        <fullName evidence="3">tetrahydrofolate synthase</fullName>
        <ecNumber evidence="3">6.3.2.17</ecNumber>
    </recommendedName>
    <alternativeName>
        <fullName evidence="9">Tetrahydrofolylpolyglutamate synthase</fullName>
    </alternativeName>
</protein>
<keyword evidence="8" id="KW-0460">Magnesium</keyword>
<evidence type="ECO:0000256" key="10">
    <source>
        <dbReference type="ARBA" id="ARBA00047493"/>
    </source>
</evidence>
<dbReference type="Proteomes" id="UP001198893">
    <property type="component" value="Unassembled WGS sequence"/>
</dbReference>
<evidence type="ECO:0000256" key="3">
    <source>
        <dbReference type="ARBA" id="ARBA00013025"/>
    </source>
</evidence>
<gene>
    <name evidence="13" type="ORF">LKD47_08855</name>
</gene>
<keyword evidence="6 11" id="KW-0547">Nucleotide-binding</keyword>
<dbReference type="GO" id="GO:0008841">
    <property type="term" value="F:dihydrofolate synthase activity"/>
    <property type="evidence" value="ECO:0007669"/>
    <property type="project" value="TreeGrafter"/>
</dbReference>